<feature type="transmembrane region" description="Helical" evidence="1">
    <location>
        <begin position="136"/>
        <end position="159"/>
    </location>
</feature>
<feature type="transmembrane region" description="Helical" evidence="1">
    <location>
        <begin position="269"/>
        <end position="287"/>
    </location>
</feature>
<sequence>MIDQWIREIGSGMIGAIINPVLYVAILMSIIAGLVRVKRERNDLRVGVQSWMLELKSLFSWGLLIGLLASIALVAVGVQVPIAWVIVVSMLMMLGALTMQFRVLSAALIIPAAGLIMLLLPYLPWNLSILSGYETIQYSALGVTSVVMGILLFAEGLLIKWNASKKSSPRFIKTPRGLKAGAFLTKRMWLVPLFLLIPSGALGEMAGWWPVMTIGTTTWSLIIVPFILGFQLTVVHDVPAPVIRQASKGIIWLGAFVTALAAAGWWAPYIWIAAFAIAFFGRIYLALKIRAVCRQSGYHFINRDRGIIIVDVLPGTPAEQMGLFCGEIVQKINGELVKDEGEFYRALQKNRAHCKLEVVGHNGEIRYVQRALHEGQHHQLGIIMVEDRMRQYESDSA</sequence>
<organism evidence="3 4">
    <name type="scientific">Jeotgalibacillus soli</name>
    <dbReference type="NCBI Taxonomy" id="889306"/>
    <lineage>
        <taxon>Bacteria</taxon>
        <taxon>Bacillati</taxon>
        <taxon>Bacillota</taxon>
        <taxon>Bacilli</taxon>
        <taxon>Bacillales</taxon>
        <taxon>Caryophanaceae</taxon>
        <taxon>Jeotgalibacillus</taxon>
    </lineage>
</organism>
<reference evidence="3 4" key="1">
    <citation type="submission" date="2015-01" db="EMBL/GenBank/DDBJ databases">
        <title>Genome sequencing of Jeotgalibacillus soli.</title>
        <authorList>
            <person name="Goh K.M."/>
            <person name="Chan K.-G."/>
            <person name="Yaakop A.S."/>
            <person name="Ee R."/>
            <person name="Gan H.M."/>
            <person name="Chan C.S."/>
        </authorList>
    </citation>
    <scope>NUCLEOTIDE SEQUENCE [LARGE SCALE GENOMIC DNA]</scope>
    <source>
        <strain evidence="3 4">P9</strain>
    </source>
</reference>
<dbReference type="EMBL" id="JXRP01000009">
    <property type="protein sequence ID" value="KIL49964.1"/>
    <property type="molecule type" value="Genomic_DNA"/>
</dbReference>
<dbReference type="Pfam" id="PF17820">
    <property type="entry name" value="PDZ_6"/>
    <property type="match status" value="1"/>
</dbReference>
<evidence type="ECO:0000259" key="2">
    <source>
        <dbReference type="SMART" id="SM00228"/>
    </source>
</evidence>
<dbReference type="RefSeq" id="WP_052474656.1">
    <property type="nucleotide sequence ID" value="NZ_JXRP01000009.1"/>
</dbReference>
<keyword evidence="1" id="KW-1133">Transmembrane helix</keyword>
<gene>
    <name evidence="3" type="ORF">KP78_14320</name>
</gene>
<evidence type="ECO:0000256" key="1">
    <source>
        <dbReference type="SAM" id="Phobius"/>
    </source>
</evidence>
<feature type="transmembrane region" description="Helical" evidence="1">
    <location>
        <begin position="208"/>
        <end position="234"/>
    </location>
</feature>
<feature type="transmembrane region" description="Helical" evidence="1">
    <location>
        <begin position="246"/>
        <end position="263"/>
    </location>
</feature>
<feature type="transmembrane region" description="Helical" evidence="1">
    <location>
        <begin position="12"/>
        <end position="37"/>
    </location>
</feature>
<dbReference type="OrthoDB" id="198399at2"/>
<feature type="transmembrane region" description="Helical" evidence="1">
    <location>
        <begin position="180"/>
        <end position="202"/>
    </location>
</feature>
<comment type="caution">
    <text evidence="3">The sequence shown here is derived from an EMBL/GenBank/DDBJ whole genome shotgun (WGS) entry which is preliminary data.</text>
</comment>
<dbReference type="PATRIC" id="fig|889306.3.peg.1442"/>
<keyword evidence="1" id="KW-0472">Membrane</keyword>
<feature type="transmembrane region" description="Helical" evidence="1">
    <location>
        <begin position="82"/>
        <end position="99"/>
    </location>
</feature>
<dbReference type="AlphaFoldDB" id="A0A0C2S7H1"/>
<feature type="transmembrane region" description="Helical" evidence="1">
    <location>
        <begin position="106"/>
        <end position="124"/>
    </location>
</feature>
<keyword evidence="1" id="KW-0812">Transmembrane</keyword>
<dbReference type="STRING" id="889306.KP78_14320"/>
<dbReference type="SUPFAM" id="SSF50156">
    <property type="entry name" value="PDZ domain-like"/>
    <property type="match status" value="1"/>
</dbReference>
<feature type="domain" description="PDZ" evidence="2">
    <location>
        <begin position="296"/>
        <end position="362"/>
    </location>
</feature>
<evidence type="ECO:0000313" key="3">
    <source>
        <dbReference type="EMBL" id="KIL49964.1"/>
    </source>
</evidence>
<dbReference type="SMART" id="SM00228">
    <property type="entry name" value="PDZ"/>
    <property type="match status" value="1"/>
</dbReference>
<dbReference type="Gene3D" id="2.30.42.10">
    <property type="match status" value="1"/>
</dbReference>
<evidence type="ECO:0000313" key="4">
    <source>
        <dbReference type="Proteomes" id="UP000031938"/>
    </source>
</evidence>
<accession>A0A0C2S7H1</accession>
<dbReference type="Proteomes" id="UP000031938">
    <property type="component" value="Unassembled WGS sequence"/>
</dbReference>
<dbReference type="InterPro" id="IPR001478">
    <property type="entry name" value="PDZ"/>
</dbReference>
<feature type="transmembrane region" description="Helical" evidence="1">
    <location>
        <begin position="58"/>
        <end position="76"/>
    </location>
</feature>
<dbReference type="InterPro" id="IPR036034">
    <property type="entry name" value="PDZ_sf"/>
</dbReference>
<dbReference type="InterPro" id="IPR041489">
    <property type="entry name" value="PDZ_6"/>
</dbReference>
<protein>
    <recommendedName>
        <fullName evidence="2">PDZ domain-containing protein</fullName>
    </recommendedName>
</protein>
<keyword evidence="4" id="KW-1185">Reference proteome</keyword>
<proteinExistence type="predicted"/>
<name>A0A0C2S7H1_9BACL</name>